<evidence type="ECO:0000256" key="5">
    <source>
        <dbReference type="ARBA" id="ARBA00022741"/>
    </source>
</evidence>
<feature type="domain" description="Cytochrome b561" evidence="18">
    <location>
        <begin position="20"/>
        <end position="222"/>
    </location>
</feature>
<protein>
    <recommendedName>
        <fullName evidence="14">Urease accessory protein G</fullName>
    </recommendedName>
</protein>
<evidence type="ECO:0000256" key="9">
    <source>
        <dbReference type="ARBA" id="ARBA00023134"/>
    </source>
</evidence>
<evidence type="ECO:0000256" key="16">
    <source>
        <dbReference type="SAM" id="Phobius"/>
    </source>
</evidence>
<feature type="transmembrane region" description="Helical" evidence="16">
    <location>
        <begin position="194"/>
        <end position="214"/>
    </location>
</feature>
<dbReference type="GO" id="GO:0016020">
    <property type="term" value="C:membrane"/>
    <property type="evidence" value="ECO:0007669"/>
    <property type="project" value="UniProtKB-SubCell"/>
</dbReference>
<feature type="transmembrane region" description="Helical" evidence="16">
    <location>
        <begin position="129"/>
        <end position="147"/>
    </location>
</feature>
<dbReference type="CDD" id="cd08760">
    <property type="entry name" value="Cyt_b561_FRRS1_like"/>
    <property type="match status" value="1"/>
</dbReference>
<comment type="subunit">
    <text evidence="13">URED, UREF and UREG may form a complex that acts as a GTP-hydrolysis-dependent molecular chaperone, activating the urease apoprotein.</text>
</comment>
<evidence type="ECO:0000256" key="10">
    <source>
        <dbReference type="ARBA" id="ARBA00023136"/>
    </source>
</evidence>
<dbReference type="SMART" id="SM00665">
    <property type="entry name" value="B561"/>
    <property type="match status" value="1"/>
</dbReference>
<evidence type="ECO:0000256" key="13">
    <source>
        <dbReference type="ARBA" id="ARBA00066105"/>
    </source>
</evidence>
<dbReference type="CDD" id="cd05540">
    <property type="entry name" value="UreG"/>
    <property type="match status" value="1"/>
</dbReference>
<evidence type="ECO:0000256" key="3">
    <source>
        <dbReference type="ARBA" id="ARBA00022448"/>
    </source>
</evidence>
<organism evidence="19">
    <name type="scientific">Nicotiana tabacum</name>
    <name type="common">Common tobacco</name>
    <dbReference type="NCBI Taxonomy" id="4097"/>
    <lineage>
        <taxon>Eukaryota</taxon>
        <taxon>Viridiplantae</taxon>
        <taxon>Streptophyta</taxon>
        <taxon>Embryophyta</taxon>
        <taxon>Tracheophyta</taxon>
        <taxon>Spermatophyta</taxon>
        <taxon>Magnoliopsida</taxon>
        <taxon>eudicotyledons</taxon>
        <taxon>Gunneridae</taxon>
        <taxon>Pentapetalae</taxon>
        <taxon>asterids</taxon>
        <taxon>lamiids</taxon>
        <taxon>Solanales</taxon>
        <taxon>Solanaceae</taxon>
        <taxon>Nicotianoideae</taxon>
        <taxon>Nicotianeae</taxon>
        <taxon>Nicotiana</taxon>
    </lineage>
</organism>
<evidence type="ECO:0000256" key="12">
    <source>
        <dbReference type="ARBA" id="ARBA00055653"/>
    </source>
</evidence>
<evidence type="ECO:0000259" key="18">
    <source>
        <dbReference type="PROSITE" id="PS50939"/>
    </source>
</evidence>
<evidence type="ECO:0000256" key="1">
    <source>
        <dbReference type="ARBA" id="ARBA00004370"/>
    </source>
</evidence>
<dbReference type="PANTHER" id="PTHR31715:SF0">
    <property type="entry name" value="UREASE ACCESSORY PROTEIN G"/>
    <property type="match status" value="1"/>
</dbReference>
<gene>
    <name evidence="19" type="primary">LOC107825029</name>
</gene>
<name>A0A1S4D1Q0_TOBAC</name>
<dbReference type="GO" id="GO:0019627">
    <property type="term" value="P:urea metabolic process"/>
    <property type="evidence" value="ECO:0000318"/>
    <property type="project" value="GO_Central"/>
</dbReference>
<comment type="function">
    <text evidence="12">Required for the maturation and activation of urease via the functional incorporation of the urease nickel metallocenter.</text>
</comment>
<comment type="subcellular location">
    <subcellularLocation>
        <location evidence="1">Membrane</location>
    </subcellularLocation>
</comment>
<keyword evidence="7" id="KW-0996">Nickel insertion</keyword>
<dbReference type="KEGG" id="nta:107825029"/>
<dbReference type="PaxDb" id="4097-A0A1S4D1Q0"/>
<evidence type="ECO:0000256" key="8">
    <source>
        <dbReference type="ARBA" id="ARBA00022989"/>
    </source>
</evidence>
<keyword evidence="17" id="KW-0732">Signal</keyword>
<evidence type="ECO:0000256" key="6">
    <source>
        <dbReference type="ARBA" id="ARBA00022982"/>
    </source>
</evidence>
<feature type="transmembrane region" description="Helical" evidence="16">
    <location>
        <begin position="61"/>
        <end position="81"/>
    </location>
</feature>
<dbReference type="RefSeq" id="XP_016507347.1">
    <property type="nucleotide sequence ID" value="XM_016651861.1"/>
</dbReference>
<dbReference type="GO" id="GO:0051604">
    <property type="term" value="P:protein maturation"/>
    <property type="evidence" value="ECO:0007669"/>
    <property type="project" value="UniProtKB-ARBA"/>
</dbReference>
<comment type="similarity">
    <text evidence="2">Belongs to the SIMIBI class G3E GTPase family. UreG subfamily.</text>
</comment>
<feature type="transmembrane region" description="Helical" evidence="16">
    <location>
        <begin position="159"/>
        <end position="182"/>
    </location>
</feature>
<dbReference type="NCBIfam" id="TIGR00101">
    <property type="entry name" value="ureG"/>
    <property type="match status" value="1"/>
</dbReference>
<dbReference type="PROSITE" id="PS50939">
    <property type="entry name" value="CYTOCHROME_B561"/>
    <property type="match status" value="1"/>
</dbReference>
<dbReference type="PANTHER" id="PTHR31715">
    <property type="entry name" value="UREASE ACCESSORY PROTEIN G"/>
    <property type="match status" value="1"/>
</dbReference>
<keyword evidence="4 16" id="KW-0812">Transmembrane</keyword>
<dbReference type="InterPro" id="IPR006593">
    <property type="entry name" value="Cyt_b561/ferric_Rdtase_TM"/>
</dbReference>
<dbReference type="InterPro" id="IPR027417">
    <property type="entry name" value="P-loop_NTPase"/>
</dbReference>
<proteinExistence type="inferred from homology"/>
<dbReference type="GO" id="GO:0043419">
    <property type="term" value="P:urea catabolic process"/>
    <property type="evidence" value="ECO:0007669"/>
    <property type="project" value="InterPro"/>
</dbReference>
<keyword evidence="6" id="KW-0249">Electron transport</keyword>
<dbReference type="FunFam" id="3.40.50.300:FF:000208">
    <property type="entry name" value="Urease accessory protein UreG"/>
    <property type="match status" value="1"/>
</dbReference>
<feature type="region of interest" description="Disordered" evidence="15">
    <location>
        <begin position="743"/>
        <end position="762"/>
    </location>
</feature>
<evidence type="ECO:0000256" key="15">
    <source>
        <dbReference type="SAM" id="MobiDB-lite"/>
    </source>
</evidence>
<dbReference type="InterPro" id="IPR004400">
    <property type="entry name" value="UreG"/>
</dbReference>
<keyword evidence="10 16" id="KW-0472">Membrane</keyword>
<dbReference type="GO" id="GO:0003924">
    <property type="term" value="F:GTPase activity"/>
    <property type="evidence" value="ECO:0007669"/>
    <property type="project" value="InterPro"/>
</dbReference>
<keyword evidence="11" id="KW-0143">Chaperone</keyword>
<dbReference type="InterPro" id="IPR003495">
    <property type="entry name" value="CobW/HypB/UreG_nucleotide-bd"/>
</dbReference>
<feature type="chain" id="PRO_5010367045" description="Urease accessory protein G" evidence="17">
    <location>
        <begin position="17"/>
        <end position="791"/>
    </location>
</feature>
<keyword evidence="5" id="KW-0547">Nucleotide-binding</keyword>
<dbReference type="STRING" id="4097.A0A1S4D1Q0"/>
<feature type="signal peptide" evidence="17">
    <location>
        <begin position="1"/>
        <end position="16"/>
    </location>
</feature>
<dbReference type="SMR" id="A0A1S4D1Q0"/>
<evidence type="ECO:0000256" key="7">
    <source>
        <dbReference type="ARBA" id="ARBA00022988"/>
    </source>
</evidence>
<sequence>MRKYWLPSSSISAVFAFIVLPHFIACSSNEEIQLNSQLISINQHVHKVNYHRIFEIEIHGILLWASMGFLMPAGILTIRMSNTEKCSTTRLKVLFYVHGILQVLSVLLATAGAVLSIKSFENMFNNNHQRIGLALYIAIYVQFLMGFRRPKRGSKGRSVWFFFHWLLGTTICLAGIINTYTGLSAYHERTSKPISLWTIIFTAQISFMGFFYLFQDKWEYIQKQGVILGNNETMTPQVEIVVPQSDGQKMITRTESGRKSNALGTYFSRNNVLNKLFQQTDAKTTTWVGEDGRVYHSHDGLAPHSHEPIYSPGYFTRRAPPLINRNFTERAFTIGIGGPVGTGKTALMLALCKLLRDKYSLAAVTNDIFTKEDGEFLIKHGALPEERIRAVETGGCPHAAIREDISINLGPLEELSNLYKADILLCESGGDNLAANFSRELADYIIYIIDVSGGDKIPRKGGPGITQADLLVINKTDLAAAVGADLSVMERDALRMRDGGPFVFAQVKHGVGVEDIVNHVLQAWEVATAMGEEGENNKEKKRVVVESLGWLTESTIMPKKHRPIEGVGASSILELKAQLYKSQEESKRLSKETVHPSAADPNYSHLEIHRAKKKITAKDAFSSKNHGVDAREAKDKLELKAVKDGSVSYAALERKAKLYDKLVRGELSDGEDEEKYCVDFFRKGQEQVDSELPQRHNTSSTEPRDEVGDDDTSLLPDTKAAGLGRQAGTFDRSEHKRFVMEVHKEASQAREKASELKLRRQEQVAARREKLKQAYLRKQLEKSKASKTEQT</sequence>
<evidence type="ECO:0000256" key="14">
    <source>
        <dbReference type="ARBA" id="ARBA00073967"/>
    </source>
</evidence>
<keyword evidence="8 16" id="KW-1133">Transmembrane helix</keyword>
<dbReference type="GO" id="GO:0016151">
    <property type="term" value="F:nickel cation binding"/>
    <property type="evidence" value="ECO:0007669"/>
    <property type="project" value="InterPro"/>
</dbReference>
<evidence type="ECO:0000256" key="4">
    <source>
        <dbReference type="ARBA" id="ARBA00022692"/>
    </source>
</evidence>
<evidence type="ECO:0000256" key="11">
    <source>
        <dbReference type="ARBA" id="ARBA00023186"/>
    </source>
</evidence>
<dbReference type="Pfam" id="PF03188">
    <property type="entry name" value="Cytochrom_B561"/>
    <property type="match status" value="1"/>
</dbReference>
<dbReference type="Pfam" id="PF02492">
    <property type="entry name" value="cobW"/>
    <property type="match status" value="1"/>
</dbReference>
<dbReference type="GO" id="GO:0005525">
    <property type="term" value="F:GTP binding"/>
    <property type="evidence" value="ECO:0007669"/>
    <property type="project" value="UniProtKB-KW"/>
</dbReference>
<keyword evidence="3" id="KW-0813">Transport</keyword>
<evidence type="ECO:0000256" key="2">
    <source>
        <dbReference type="ARBA" id="ARBA00005732"/>
    </source>
</evidence>
<accession>A0A1S4D1Q0</accession>
<feature type="region of interest" description="Disordered" evidence="15">
    <location>
        <begin position="687"/>
        <end position="735"/>
    </location>
</feature>
<dbReference type="Gene3D" id="3.40.50.300">
    <property type="entry name" value="P-loop containing nucleotide triphosphate hydrolases"/>
    <property type="match status" value="1"/>
</dbReference>
<evidence type="ECO:0000256" key="17">
    <source>
        <dbReference type="SAM" id="SignalP"/>
    </source>
</evidence>
<evidence type="ECO:0000313" key="19">
    <source>
        <dbReference type="RefSeq" id="XP_016507347.1"/>
    </source>
</evidence>
<dbReference type="SUPFAM" id="SSF52540">
    <property type="entry name" value="P-loop containing nucleoside triphosphate hydrolases"/>
    <property type="match status" value="1"/>
</dbReference>
<dbReference type="Gene3D" id="1.20.120.1770">
    <property type="match status" value="1"/>
</dbReference>
<dbReference type="OrthoDB" id="19261at2759"/>
<feature type="transmembrane region" description="Helical" evidence="16">
    <location>
        <begin position="93"/>
        <end position="117"/>
    </location>
</feature>
<dbReference type="HAMAP" id="MF_01389">
    <property type="entry name" value="UreG"/>
    <property type="match status" value="1"/>
</dbReference>
<reference evidence="19" key="1">
    <citation type="submission" date="2025-08" db="UniProtKB">
        <authorList>
            <consortium name="RefSeq"/>
        </authorList>
    </citation>
    <scope>IDENTIFICATION</scope>
</reference>
<dbReference type="AlphaFoldDB" id="A0A1S4D1Q0"/>
<dbReference type="GO" id="GO:0018237">
    <property type="term" value="F:urease activator activity"/>
    <property type="evidence" value="ECO:0000318"/>
    <property type="project" value="GO_Central"/>
</dbReference>
<keyword evidence="9" id="KW-0342">GTP-binding</keyword>